<name>A0A9Y1G594_9VIRU</name>
<dbReference type="InterPro" id="IPR043502">
    <property type="entry name" value="DNA/RNA_pol_sf"/>
</dbReference>
<feature type="domain" description="RNA-directed RNA polymerase C-terminal" evidence="4">
    <location>
        <begin position="195"/>
        <end position="474"/>
    </location>
</feature>
<keyword evidence="2" id="KW-0548">Nucleotidyltransferase</keyword>
<keyword evidence="5" id="KW-0696">RNA-directed RNA polymerase</keyword>
<evidence type="ECO:0000256" key="2">
    <source>
        <dbReference type="ARBA" id="ARBA00022695"/>
    </source>
</evidence>
<dbReference type="GO" id="GO:0003968">
    <property type="term" value="F:RNA-directed RNA polymerase activity"/>
    <property type="evidence" value="ECO:0007669"/>
    <property type="project" value="UniProtKB-KW"/>
</dbReference>
<keyword evidence="3" id="KW-0693">Viral RNA replication</keyword>
<evidence type="ECO:0000259" key="4">
    <source>
        <dbReference type="Pfam" id="PF00680"/>
    </source>
</evidence>
<dbReference type="GO" id="GO:0003723">
    <property type="term" value="F:RNA binding"/>
    <property type="evidence" value="ECO:0007669"/>
    <property type="project" value="InterPro"/>
</dbReference>
<dbReference type="SUPFAM" id="SSF56672">
    <property type="entry name" value="DNA/RNA polymerases"/>
    <property type="match status" value="1"/>
</dbReference>
<evidence type="ECO:0000313" key="5">
    <source>
        <dbReference type="EMBL" id="UPW16515.1"/>
    </source>
</evidence>
<protein>
    <submittedName>
        <fullName evidence="5">RNA-dependent RNA polymerase</fullName>
    </submittedName>
</protein>
<evidence type="ECO:0000256" key="3">
    <source>
        <dbReference type="ARBA" id="ARBA00022953"/>
    </source>
</evidence>
<sequence>MQNLHVIGHIDRPKAIKTKDYHNPQYKGIVFNAFKKHLTSEEIEQVVTGYRRSTWSDEAFASNLEYINVSEHKVIKDEHYESALSEMNRRFSPKSKLKPVHYADLRLYPWRLSTNVGAPYNISEKWIQHINAKFNSGLIDNNRMSKHNLYNEFFVNNRYLFHRIKDGHTTDGYDNDLKYWNTAFARLHLVHRDDPDKVRLVFGAPTLLLQAEMAFIWPIQVSLLNRGIHSSPMLWGYETITGGWNRLNTWFTHHHPRLTTYFAFDWSRFDQQARHTVIDDIHEVWRTWFDFSSGYCPTTIYPETNPEPERLENLWQWMCSAVKKTPLLLPNGDLVEFRHSGIFSGFLQTQILDSCYNMVMIFTVLSRMGYDLSKIALKVEGDDSIGGILNTIPPYLYQSFLETFASYAKDYFGSTLNEKKSEISHTLEGMTVLKYRNHGCVPIRRWDELLAMLYHPERSQALPNLMARAVGIAYANCGMSTKVYRICEDIFNYLRALDISPNPKGLPGIFQFDEFFRPSAIPDDETGFAPIPIRKEIKSLLDIDLSHFPTYFETIHLLMNDDRTLLTDRHWLSTFFLEIPL</sequence>
<dbReference type="InterPro" id="IPR001205">
    <property type="entry name" value="RNA-dir_pol_C"/>
</dbReference>
<proteinExistence type="predicted"/>
<dbReference type="GO" id="GO:0006351">
    <property type="term" value="P:DNA-templated transcription"/>
    <property type="evidence" value="ECO:0007669"/>
    <property type="project" value="InterPro"/>
</dbReference>
<reference evidence="5" key="1">
    <citation type="submission" date="2022-02" db="EMBL/GenBank/DDBJ databases">
        <authorList>
            <person name="Zhang F."/>
            <person name="Zheng K."/>
            <person name="Su X."/>
            <person name="Wang M."/>
            <person name="Zhang Z."/>
        </authorList>
    </citation>
    <scope>NUCLEOTIDE SEQUENCE</scope>
    <source>
        <strain evidence="5">21YV028</strain>
    </source>
</reference>
<accession>A0A9Y1G594</accession>
<dbReference type="Pfam" id="PF00680">
    <property type="entry name" value="RdRP_1"/>
    <property type="match status" value="1"/>
</dbReference>
<keyword evidence="1" id="KW-0808">Transferase</keyword>
<evidence type="ECO:0000256" key="1">
    <source>
        <dbReference type="ARBA" id="ARBA00022679"/>
    </source>
</evidence>
<dbReference type="EMBL" id="OM807072">
    <property type="protein sequence ID" value="UPW16515.1"/>
    <property type="molecule type" value="Genomic_RNA"/>
</dbReference>
<organism evidence="5">
    <name type="scientific">Polygonatum kingianum cryptic virus 1</name>
    <dbReference type="NCBI Taxonomy" id="2934243"/>
    <lineage>
        <taxon>Viruses</taxon>
        <taxon>Riboviria</taxon>
    </lineage>
</organism>